<dbReference type="AlphaFoldDB" id="A0A5C7HUN0"/>
<evidence type="ECO:0000259" key="2">
    <source>
        <dbReference type="Pfam" id="PF14111"/>
    </source>
</evidence>
<keyword evidence="5" id="KW-1185">Reference proteome</keyword>
<evidence type="ECO:0000256" key="1">
    <source>
        <dbReference type="SAM" id="MobiDB-lite"/>
    </source>
</evidence>
<dbReference type="PANTHER" id="PTHR31286:SF167">
    <property type="entry name" value="OS09G0268800 PROTEIN"/>
    <property type="match status" value="1"/>
</dbReference>
<dbReference type="InterPro" id="IPR036691">
    <property type="entry name" value="Endo/exonu/phosph_ase_sf"/>
</dbReference>
<dbReference type="Gene3D" id="3.60.10.10">
    <property type="entry name" value="Endonuclease/exonuclease/phosphatase"/>
    <property type="match status" value="1"/>
</dbReference>
<evidence type="ECO:0008006" key="6">
    <source>
        <dbReference type="Google" id="ProtNLM"/>
    </source>
</evidence>
<dbReference type="InterPro" id="IPR040256">
    <property type="entry name" value="At4g02000-like"/>
</dbReference>
<comment type="caution">
    <text evidence="4">The sequence shown here is derived from an EMBL/GenBank/DDBJ whole genome shotgun (WGS) entry which is preliminary data.</text>
</comment>
<evidence type="ECO:0000313" key="5">
    <source>
        <dbReference type="Proteomes" id="UP000323000"/>
    </source>
</evidence>
<dbReference type="Pfam" id="PF14111">
    <property type="entry name" value="DUF4283"/>
    <property type="match status" value="1"/>
</dbReference>
<sequence>MSANEIARLCENLSIEDADGAIHEILEVFQQAGVEDLDHCLVGKVLSGKKVNREAFKSVIEQLWSPFGQVEIEKGGENTFMFYFNKLDDWIQVWQRGPWYFDKCLLALEKPEGIGEIAKLRFNMAKFWVQIHDISIMCKNRRTARWLAEQIGKVIEIPTDSKECCGKFLRVKIQVDISKPQKRYNIVVVGLKYERLSKFCNACGRVGHRINECQDEVAEKEATEGTSTKFGSWLRAPMLEKLKSKSYSQVLSGSTDRTSQKGESSSAAAAAVKKAVKGSQETLQPGEVDGPGLPDRISVDGPSNGPSELSATGAQVNKEMISGPSYEWLGESPHVRNLEEADKKGFLLLWKDSLDVSILSFSSGHIDARIQSEDGYPWRFSGFYGDPNPKKRVNSWTLLRRLREVDRLPWVYSGDFNEVLSQNENCGGSEKVFLNMLLFRQAVEDCDLIDLGYSGPRYMWNNMRKGRSNIQERLDRVLADNQWRDMFQQIRVDHLGFITSDHRPLLLKCDSSRIVLSGNIEIVTSILVRSKSLSWLLVAAWAVDLLLEF</sequence>
<feature type="domain" description="Zinc knuckle CX2CX4HX4C" evidence="3">
    <location>
        <begin position="188"/>
        <end position="214"/>
    </location>
</feature>
<proteinExistence type="predicted"/>
<accession>A0A5C7HUN0</accession>
<dbReference type="InterPro" id="IPR025836">
    <property type="entry name" value="Zn_knuckle_CX2CX4HX4C"/>
</dbReference>
<reference evidence="5" key="1">
    <citation type="journal article" date="2019" name="Gigascience">
        <title>De novo genome assembly of the endangered Acer yangbiense, a plant species with extremely small populations endemic to Yunnan Province, China.</title>
        <authorList>
            <person name="Yang J."/>
            <person name="Wariss H.M."/>
            <person name="Tao L."/>
            <person name="Zhang R."/>
            <person name="Yun Q."/>
            <person name="Hollingsworth P."/>
            <person name="Dao Z."/>
            <person name="Luo G."/>
            <person name="Guo H."/>
            <person name="Ma Y."/>
            <person name="Sun W."/>
        </authorList>
    </citation>
    <scope>NUCLEOTIDE SEQUENCE [LARGE SCALE GENOMIC DNA]</scope>
    <source>
        <strain evidence="5">cv. Malutang</strain>
    </source>
</reference>
<dbReference type="PANTHER" id="PTHR31286">
    <property type="entry name" value="GLYCINE-RICH CELL WALL STRUCTURAL PROTEIN 1.8-LIKE"/>
    <property type="match status" value="1"/>
</dbReference>
<evidence type="ECO:0000313" key="4">
    <source>
        <dbReference type="EMBL" id="TXG60811.1"/>
    </source>
</evidence>
<dbReference type="SUPFAM" id="SSF56219">
    <property type="entry name" value="DNase I-like"/>
    <property type="match status" value="1"/>
</dbReference>
<gene>
    <name evidence="4" type="ORF">EZV62_012174</name>
</gene>
<feature type="domain" description="DUF4283" evidence="2">
    <location>
        <begin position="35"/>
        <end position="110"/>
    </location>
</feature>
<dbReference type="Proteomes" id="UP000323000">
    <property type="component" value="Chromosome 5"/>
</dbReference>
<feature type="region of interest" description="Disordered" evidence="1">
    <location>
        <begin position="271"/>
        <end position="311"/>
    </location>
</feature>
<organism evidence="4 5">
    <name type="scientific">Acer yangbiense</name>
    <dbReference type="NCBI Taxonomy" id="1000413"/>
    <lineage>
        <taxon>Eukaryota</taxon>
        <taxon>Viridiplantae</taxon>
        <taxon>Streptophyta</taxon>
        <taxon>Embryophyta</taxon>
        <taxon>Tracheophyta</taxon>
        <taxon>Spermatophyta</taxon>
        <taxon>Magnoliopsida</taxon>
        <taxon>eudicotyledons</taxon>
        <taxon>Gunneridae</taxon>
        <taxon>Pentapetalae</taxon>
        <taxon>rosids</taxon>
        <taxon>malvids</taxon>
        <taxon>Sapindales</taxon>
        <taxon>Sapindaceae</taxon>
        <taxon>Hippocastanoideae</taxon>
        <taxon>Acereae</taxon>
        <taxon>Acer</taxon>
    </lineage>
</organism>
<dbReference type="Pfam" id="PF14392">
    <property type="entry name" value="zf-CCHC_4"/>
    <property type="match status" value="1"/>
</dbReference>
<dbReference type="InterPro" id="IPR025558">
    <property type="entry name" value="DUF4283"/>
</dbReference>
<name>A0A5C7HUN0_9ROSI</name>
<dbReference type="EMBL" id="VAHF01000005">
    <property type="protein sequence ID" value="TXG60811.1"/>
    <property type="molecule type" value="Genomic_DNA"/>
</dbReference>
<evidence type="ECO:0000259" key="3">
    <source>
        <dbReference type="Pfam" id="PF14392"/>
    </source>
</evidence>
<dbReference type="OrthoDB" id="1001388at2759"/>
<protein>
    <recommendedName>
        <fullName evidence="6">CCHC-type domain-containing protein</fullName>
    </recommendedName>
</protein>